<dbReference type="Pfam" id="PF01451">
    <property type="entry name" value="LMWPc"/>
    <property type="match status" value="1"/>
</dbReference>
<dbReference type="SMART" id="SM00226">
    <property type="entry name" value="LMWPc"/>
    <property type="match status" value="1"/>
</dbReference>
<evidence type="ECO:0000259" key="6">
    <source>
        <dbReference type="SMART" id="SM00226"/>
    </source>
</evidence>
<dbReference type="EMBL" id="JACCAA010000001">
    <property type="protein sequence ID" value="NYG59226.1"/>
    <property type="molecule type" value="Genomic_DNA"/>
</dbReference>
<protein>
    <recommendedName>
        <fullName evidence="2">protein-tyrosine-phosphatase</fullName>
        <ecNumber evidence="2">3.1.3.48</ecNumber>
    </recommendedName>
</protein>
<dbReference type="InterPro" id="IPR050438">
    <property type="entry name" value="LMW_PTPase"/>
</dbReference>
<dbReference type="InterPro" id="IPR023485">
    <property type="entry name" value="Ptyr_pPase"/>
</dbReference>
<dbReference type="EC" id="3.1.3.48" evidence="2"/>
<dbReference type="InterPro" id="IPR017867">
    <property type="entry name" value="Tyr_phospatase_low_mol_wt"/>
</dbReference>
<dbReference type="RefSeq" id="WP_179502299.1">
    <property type="nucleotide sequence ID" value="NZ_JACCAA010000001.1"/>
</dbReference>
<dbReference type="AlphaFoldDB" id="A0A7Y9RYZ0"/>
<comment type="caution">
    <text evidence="7">The sequence shown here is derived from an EMBL/GenBank/DDBJ whole genome shotgun (WGS) entry which is preliminary data.</text>
</comment>
<dbReference type="GO" id="GO:0004725">
    <property type="term" value="F:protein tyrosine phosphatase activity"/>
    <property type="evidence" value="ECO:0007669"/>
    <property type="project" value="UniProtKB-EC"/>
</dbReference>
<dbReference type="CDD" id="cd16343">
    <property type="entry name" value="LMWPTP"/>
    <property type="match status" value="1"/>
</dbReference>
<dbReference type="InterPro" id="IPR036196">
    <property type="entry name" value="Ptyr_pPase_sf"/>
</dbReference>
<keyword evidence="3 7" id="KW-0378">Hydrolase</keyword>
<keyword evidence="4" id="KW-0904">Protein phosphatase</keyword>
<reference evidence="7 8" key="1">
    <citation type="submission" date="2020-07" db="EMBL/GenBank/DDBJ databases">
        <title>Sequencing the genomes of 1000 actinobacteria strains.</title>
        <authorList>
            <person name="Klenk H.-P."/>
        </authorList>
    </citation>
    <scope>NUCLEOTIDE SEQUENCE [LARGE SCALE GENOMIC DNA]</scope>
    <source>
        <strain evidence="7 8">DSM 23819</strain>
    </source>
</reference>
<dbReference type="Gene3D" id="3.40.50.2300">
    <property type="match status" value="1"/>
</dbReference>
<dbReference type="Proteomes" id="UP000540656">
    <property type="component" value="Unassembled WGS sequence"/>
</dbReference>
<dbReference type="PANTHER" id="PTHR11717">
    <property type="entry name" value="LOW MOLECULAR WEIGHT PROTEIN TYROSINE PHOSPHATASE"/>
    <property type="match status" value="1"/>
</dbReference>
<evidence type="ECO:0000313" key="8">
    <source>
        <dbReference type="Proteomes" id="UP000540656"/>
    </source>
</evidence>
<dbReference type="PRINTS" id="PR00719">
    <property type="entry name" value="LMWPTPASE"/>
</dbReference>
<evidence type="ECO:0000256" key="1">
    <source>
        <dbReference type="ARBA" id="ARBA00011063"/>
    </source>
</evidence>
<evidence type="ECO:0000256" key="4">
    <source>
        <dbReference type="ARBA" id="ARBA00022912"/>
    </source>
</evidence>
<proteinExistence type="inferred from homology"/>
<evidence type="ECO:0000256" key="3">
    <source>
        <dbReference type="ARBA" id="ARBA00022801"/>
    </source>
</evidence>
<comment type="similarity">
    <text evidence="1">Belongs to the low molecular weight phosphotyrosine protein phosphatase family.</text>
</comment>
<gene>
    <name evidence="7" type="ORF">BJ980_002149</name>
</gene>
<feature type="domain" description="Phosphotyrosine protein phosphatase I" evidence="6">
    <location>
        <begin position="8"/>
        <end position="153"/>
    </location>
</feature>
<name>A0A7Y9RYZ0_9ACTN</name>
<dbReference type="SUPFAM" id="SSF52788">
    <property type="entry name" value="Phosphotyrosine protein phosphatases I"/>
    <property type="match status" value="1"/>
</dbReference>
<accession>A0A7Y9RYZ0</accession>
<feature type="active site" description="Proton donor" evidence="5">
    <location>
        <position position="127"/>
    </location>
</feature>
<dbReference type="PANTHER" id="PTHR11717:SF7">
    <property type="entry name" value="LOW MOLECULAR WEIGHT PHOSPHOTYROSINE PROTEIN PHOSPHATASE"/>
    <property type="match status" value="1"/>
</dbReference>
<feature type="active site" description="Nucleophile" evidence="5">
    <location>
        <position position="14"/>
    </location>
</feature>
<evidence type="ECO:0000256" key="5">
    <source>
        <dbReference type="PIRSR" id="PIRSR617867-1"/>
    </source>
</evidence>
<evidence type="ECO:0000313" key="7">
    <source>
        <dbReference type="EMBL" id="NYG59226.1"/>
    </source>
</evidence>
<feature type="active site" evidence="5">
    <location>
        <position position="20"/>
    </location>
</feature>
<sequence length="166" mass="17727">MTTTPAIRRIAIVCLGNICRSPIADVVLTERLRDAGLDVVVDSFGTGDMHVGKPMDSRAASTLTTAGYDATRHRASHFTDAQATAYDLVLAMDSTNHADLLALGVPEERLKRFRDFDPAPGEGDVPDPYYGGDEGFRDVLATVERTAEAITAHVSAQGSAHSGGRR</sequence>
<keyword evidence="8" id="KW-1185">Reference proteome</keyword>
<organism evidence="7 8">
    <name type="scientific">Nocardioides daedukensis</name>
    <dbReference type="NCBI Taxonomy" id="634462"/>
    <lineage>
        <taxon>Bacteria</taxon>
        <taxon>Bacillati</taxon>
        <taxon>Actinomycetota</taxon>
        <taxon>Actinomycetes</taxon>
        <taxon>Propionibacteriales</taxon>
        <taxon>Nocardioidaceae</taxon>
        <taxon>Nocardioides</taxon>
    </lineage>
</organism>
<evidence type="ECO:0000256" key="2">
    <source>
        <dbReference type="ARBA" id="ARBA00013064"/>
    </source>
</evidence>